<dbReference type="Proteomes" id="UP000261580">
    <property type="component" value="Unassembled WGS sequence"/>
</dbReference>
<dbReference type="PANTHER" id="PTHR47633:SF4">
    <property type="entry name" value="MYOPALLADIN ISOFORM X1"/>
    <property type="match status" value="1"/>
</dbReference>
<dbReference type="Pfam" id="PF07679">
    <property type="entry name" value="I-set"/>
    <property type="match status" value="2"/>
</dbReference>
<feature type="compositionally biased region" description="Low complexity" evidence="3">
    <location>
        <begin position="40"/>
        <end position="55"/>
    </location>
</feature>
<name>A0A3Q4HEZ3_NEOBR</name>
<proteinExistence type="predicted"/>
<dbReference type="SUPFAM" id="SSF48726">
    <property type="entry name" value="Immunoglobulin"/>
    <property type="match status" value="2"/>
</dbReference>
<dbReference type="InterPro" id="IPR013783">
    <property type="entry name" value="Ig-like_fold"/>
</dbReference>
<dbReference type="SMART" id="SM00408">
    <property type="entry name" value="IGc2"/>
    <property type="match status" value="2"/>
</dbReference>
<keyword evidence="1" id="KW-1015">Disulfide bond</keyword>
<evidence type="ECO:0000313" key="6">
    <source>
        <dbReference type="Proteomes" id="UP000261580"/>
    </source>
</evidence>
<dbReference type="InterPro" id="IPR007110">
    <property type="entry name" value="Ig-like_dom"/>
</dbReference>
<evidence type="ECO:0000256" key="2">
    <source>
        <dbReference type="ARBA" id="ARBA00023319"/>
    </source>
</evidence>
<evidence type="ECO:0000259" key="4">
    <source>
        <dbReference type="PROSITE" id="PS50835"/>
    </source>
</evidence>
<dbReference type="GeneTree" id="ENSGT00940000153441"/>
<dbReference type="FunFam" id="2.60.40.10:FF:000761">
    <property type="entry name" value="palladin isoform X2"/>
    <property type="match status" value="1"/>
</dbReference>
<dbReference type="Bgee" id="ENSNBRG00000016731">
    <property type="expression patterns" value="Expressed in muscle tissue and 4 other cell types or tissues"/>
</dbReference>
<keyword evidence="2" id="KW-0393">Immunoglobulin domain</keyword>
<dbReference type="AlphaFoldDB" id="A0A3Q4HEZ3"/>
<reference evidence="5" key="1">
    <citation type="submission" date="2025-08" db="UniProtKB">
        <authorList>
            <consortium name="Ensembl"/>
        </authorList>
    </citation>
    <scope>IDENTIFICATION</scope>
</reference>
<dbReference type="Gene3D" id="2.60.40.10">
    <property type="entry name" value="Immunoglobulins"/>
    <property type="match status" value="2"/>
</dbReference>
<dbReference type="GO" id="GO:0004672">
    <property type="term" value="F:protein kinase activity"/>
    <property type="evidence" value="ECO:0007669"/>
    <property type="project" value="TreeGrafter"/>
</dbReference>
<accession>A0A3Q4HEZ3</accession>
<evidence type="ECO:0000313" key="5">
    <source>
        <dbReference type="Ensembl" id="ENSNBRP00000021850.1"/>
    </source>
</evidence>
<reference evidence="5" key="2">
    <citation type="submission" date="2025-09" db="UniProtKB">
        <authorList>
            <consortium name="Ensembl"/>
        </authorList>
    </citation>
    <scope>IDENTIFICATION</scope>
</reference>
<sequence length="418" mass="46181">MNLTPTSHSFNYIRPKEFVAAQTLSPVRSPSPTEIFPTRVLKSPTSPPSLVSSPTPGSVHSLFVLRAQSPPQASSPTSSSSTPSPIQNPVAFLSSVLPSLTPSQPTNSMGLPKGAPLGYAVSDKRLLMRIGFMCVFPITCCDRLHVFRVRNRIQEVEGEQSQGRFFQPHFLQAPGDMMAHEGRLCRLDCKVSGLPNPELMWLVNGRPVYPDLYHKMLVRENGVHSLVIDPLTQKDAGTYTCIASNKAGMWTFQLYIFVLEKERKHPPQFVEKLQNMGIPEGAPVRLECRVVGMPPPVIFWKKDNETIPRTKDRISMTQDATGYVCLLIQPTTKDDAGWYTVSAKNEAGVISCTCRLDIYAQWHQSIPAPMKKTPRTGSRYAALTGQGLDIKSVFPTSDTSPILFASSPPEATLESEEL</sequence>
<dbReference type="PANTHER" id="PTHR47633">
    <property type="entry name" value="IMMUNOGLOBULIN"/>
    <property type="match status" value="1"/>
</dbReference>
<organism evidence="5 6">
    <name type="scientific">Neolamprologus brichardi</name>
    <name type="common">Fairy cichlid</name>
    <name type="synonym">Lamprologus brichardi</name>
    <dbReference type="NCBI Taxonomy" id="32507"/>
    <lineage>
        <taxon>Eukaryota</taxon>
        <taxon>Metazoa</taxon>
        <taxon>Chordata</taxon>
        <taxon>Craniata</taxon>
        <taxon>Vertebrata</taxon>
        <taxon>Euteleostomi</taxon>
        <taxon>Actinopterygii</taxon>
        <taxon>Neopterygii</taxon>
        <taxon>Teleostei</taxon>
        <taxon>Neoteleostei</taxon>
        <taxon>Acanthomorphata</taxon>
        <taxon>Ovalentaria</taxon>
        <taxon>Cichlomorphae</taxon>
        <taxon>Cichliformes</taxon>
        <taxon>Cichlidae</taxon>
        <taxon>African cichlids</taxon>
        <taxon>Pseudocrenilabrinae</taxon>
        <taxon>Lamprologini</taxon>
        <taxon>Neolamprologus</taxon>
    </lineage>
</organism>
<feature type="domain" description="Ig-like" evidence="4">
    <location>
        <begin position="267"/>
        <end position="351"/>
    </location>
</feature>
<protein>
    <recommendedName>
        <fullName evidence="4">Ig-like domain-containing protein</fullName>
    </recommendedName>
</protein>
<dbReference type="InterPro" id="IPR003598">
    <property type="entry name" value="Ig_sub2"/>
</dbReference>
<dbReference type="InterPro" id="IPR013098">
    <property type="entry name" value="Ig_I-set"/>
</dbReference>
<dbReference type="InterPro" id="IPR036179">
    <property type="entry name" value="Ig-like_dom_sf"/>
</dbReference>
<dbReference type="InterPro" id="IPR003599">
    <property type="entry name" value="Ig_sub"/>
</dbReference>
<dbReference type="PROSITE" id="PS50835">
    <property type="entry name" value="IG_LIKE"/>
    <property type="match status" value="2"/>
</dbReference>
<evidence type="ECO:0000256" key="1">
    <source>
        <dbReference type="ARBA" id="ARBA00023157"/>
    </source>
</evidence>
<dbReference type="SMART" id="SM00409">
    <property type="entry name" value="IG"/>
    <property type="match status" value="2"/>
</dbReference>
<feature type="region of interest" description="Disordered" evidence="3">
    <location>
        <begin position="24"/>
        <end position="55"/>
    </location>
</feature>
<dbReference type="Ensembl" id="ENSNBRT00000022435.1">
    <property type="protein sequence ID" value="ENSNBRP00000021850.1"/>
    <property type="gene ID" value="ENSNBRG00000016731.1"/>
</dbReference>
<feature type="domain" description="Ig-like" evidence="4">
    <location>
        <begin position="168"/>
        <end position="245"/>
    </location>
</feature>
<dbReference type="STRING" id="32507.ENSNBRP00000021850"/>
<evidence type="ECO:0000256" key="3">
    <source>
        <dbReference type="SAM" id="MobiDB-lite"/>
    </source>
</evidence>
<dbReference type="FunFam" id="2.60.40.10:FF:000032">
    <property type="entry name" value="palladin isoform X1"/>
    <property type="match status" value="1"/>
</dbReference>
<keyword evidence="6" id="KW-1185">Reference proteome</keyword>